<evidence type="ECO:0000256" key="2">
    <source>
        <dbReference type="ARBA" id="ARBA00022840"/>
    </source>
</evidence>
<dbReference type="CDD" id="cd18809">
    <property type="entry name" value="SF1_C_RecD"/>
    <property type="match status" value="1"/>
</dbReference>
<dbReference type="Pfam" id="PF13538">
    <property type="entry name" value="UvrD_C_2"/>
    <property type="match status" value="1"/>
</dbReference>
<accession>A0A0B5AXP9</accession>
<feature type="domain" description="ATP-dependent RecD2 DNA helicase-like helix-hairpin-helix" evidence="4">
    <location>
        <begin position="162"/>
        <end position="250"/>
    </location>
</feature>
<keyword evidence="7" id="KW-1185">Reference proteome</keyword>
<dbReference type="KEGG" id="jeo:JMA_41750"/>
<keyword evidence="1" id="KW-0547">Nucleotide-binding</keyword>
<dbReference type="GO" id="GO:0008854">
    <property type="term" value="F:exodeoxyribonuclease V activity"/>
    <property type="evidence" value="ECO:0007669"/>
    <property type="project" value="UniProtKB-EC"/>
</dbReference>
<dbReference type="PANTHER" id="PTHR43788:SF6">
    <property type="entry name" value="DNA HELICASE B"/>
    <property type="match status" value="1"/>
</dbReference>
<protein>
    <submittedName>
        <fullName evidence="6">Exodeoxyribonuclease V</fullName>
        <ecNumber evidence="6">3.1.11.5</ecNumber>
    </submittedName>
</protein>
<dbReference type="Pfam" id="PF18335">
    <property type="entry name" value="SH3_13"/>
    <property type="match status" value="1"/>
</dbReference>
<geneLocation type="plasmid" evidence="7"/>
<dbReference type="AlphaFoldDB" id="A0A0B5AXP9"/>
<dbReference type="GO" id="GO:0009338">
    <property type="term" value="C:exodeoxyribonuclease V complex"/>
    <property type="evidence" value="ECO:0007669"/>
    <property type="project" value="TreeGrafter"/>
</dbReference>
<evidence type="ECO:0000259" key="5">
    <source>
        <dbReference type="Pfam" id="PF18335"/>
    </source>
</evidence>
<dbReference type="Pfam" id="PF13245">
    <property type="entry name" value="AAA_19"/>
    <property type="match status" value="1"/>
</dbReference>
<dbReference type="GO" id="GO:0005524">
    <property type="term" value="F:ATP binding"/>
    <property type="evidence" value="ECO:0007669"/>
    <property type="project" value="UniProtKB-KW"/>
</dbReference>
<dbReference type="GO" id="GO:0017116">
    <property type="term" value="F:single-stranded DNA helicase activity"/>
    <property type="evidence" value="ECO:0007669"/>
    <property type="project" value="TreeGrafter"/>
</dbReference>
<dbReference type="BioCyc" id="JESP1508404:G14D9-13459-MONOMER"/>
<reference evidence="6 7" key="1">
    <citation type="submission" date="2014-08" db="EMBL/GenBank/DDBJ databases">
        <title>Complete genome of a marine bacteria Jeotgalibacillus malaysiensis.</title>
        <authorList>
            <person name="Yaakop A.S."/>
            <person name="Chan K.-G."/>
            <person name="Goh K.M."/>
        </authorList>
    </citation>
    <scope>NUCLEOTIDE SEQUENCE [LARGE SCALE GENOMIC DNA]</scope>
    <source>
        <strain evidence="6 7">D5</strain>
        <plasmid evidence="7">Plasmid</plasmid>
    </source>
</reference>
<dbReference type="EMBL" id="CP009417">
    <property type="protein sequence ID" value="AJD93492.1"/>
    <property type="molecule type" value="Genomic_DNA"/>
</dbReference>
<dbReference type="OrthoDB" id="9803432at2"/>
<feature type="domain" description="ATP-dependent RecD2 DNA helicase SH3" evidence="5">
    <location>
        <begin position="597"/>
        <end position="659"/>
    </location>
</feature>
<dbReference type="InterPro" id="IPR027417">
    <property type="entry name" value="P-loop_NTPase"/>
</dbReference>
<evidence type="ECO:0000259" key="4">
    <source>
        <dbReference type="Pfam" id="PF14490"/>
    </source>
</evidence>
<feature type="domain" description="UvrD-like helicase C-terminal" evidence="3">
    <location>
        <begin position="686"/>
        <end position="729"/>
    </location>
</feature>
<dbReference type="Gene3D" id="1.10.10.2220">
    <property type="match status" value="1"/>
</dbReference>
<dbReference type="Gene3D" id="3.40.50.300">
    <property type="entry name" value="P-loop containing nucleotide triphosphate hydrolases"/>
    <property type="match status" value="2"/>
</dbReference>
<evidence type="ECO:0000313" key="7">
    <source>
        <dbReference type="Proteomes" id="UP000031449"/>
    </source>
</evidence>
<dbReference type="CDD" id="cd17933">
    <property type="entry name" value="DEXSc_RecD-like"/>
    <property type="match status" value="1"/>
</dbReference>
<dbReference type="InterPro" id="IPR050534">
    <property type="entry name" value="Coronavir_polyprotein_1ab"/>
</dbReference>
<name>A0A0B5AXP9_9BACL</name>
<dbReference type="InterPro" id="IPR041451">
    <property type="entry name" value="RecD2_SH13"/>
</dbReference>
<dbReference type="PANTHER" id="PTHR43788">
    <property type="entry name" value="DNA2/NAM7 HELICASE FAMILY MEMBER"/>
    <property type="match status" value="1"/>
</dbReference>
<dbReference type="EC" id="3.1.11.5" evidence="6"/>
<evidence type="ECO:0000313" key="6">
    <source>
        <dbReference type="EMBL" id="AJD93492.1"/>
    </source>
</evidence>
<proteinExistence type="predicted"/>
<dbReference type="GO" id="GO:0006310">
    <property type="term" value="P:DNA recombination"/>
    <property type="evidence" value="ECO:0007669"/>
    <property type="project" value="TreeGrafter"/>
</dbReference>
<sequence>MSVRATTATSKSENETFRVQFEIKKVMYMDAKTKFAIVKTRIISNTKSGEPLPKEMTIQGTMVSPFEGDIYEGEGSISLHSTFGRFIKLKGVPTSSLPQVEAQVVEFIKKKIKGVGKKRAEHIVKTLGVDAISKIANDHRVLLSCGFNELTSLSIHEKLAGHREFELLVEFLQSLAMESDIANPIYNQLKRDCVKKVKANPYIICPIPQLNFLDAEKIAFSLHHDPVNRNRYREAILYYVIWRMERYGDICVPKDVLVNEFATGEFLHKISPYKEGNAVDKELVEELIQELLTERFLISDESVFNKKTYLYDPGYYHIEEHIIKNLIEIKETHVNPFTERSEIDDFLFFYERKHLKLATRQREAVYMALENRFSILTGGPGTGKTQTTNTIVKCIEEINPKARIRLLAPTGKASKRMTEVSGKKAGTIHRTLGMKGFGHAEELTPITEDFAIIDESSMIDAYLFSKLLQNISPQTRLLFVGDVNQLPSVGPGLVLRDLINSKKIPCVELNEIFRQAAKSQIVTNAHAIIKGKTTKDVDGLTFDPTKGDSYFVQRLDTQKIQQDILESIRRFMKKGFKMEDILILSAMRGGDLGVEELNRMIQYEFNPPTSYIDVVKSDGMILRVGDRVMQTENNYDLDVFNGDIGTIASVFVRRTSGKEETVIEIEYPDKDDLVEYTDKVIEQLELAYAITIHKSQGSEAPIVIIPIHPTQEMMLDKNLIYTAYTRAKKVGIFFGDEALLNRSVKRVNTNDRHSLIKEKIVANL</sequence>
<dbReference type="Proteomes" id="UP000031449">
    <property type="component" value="Plasmid unnamed"/>
</dbReference>
<keyword evidence="6" id="KW-0614">Plasmid</keyword>
<organism evidence="6 7">
    <name type="scientific">Jeotgalibacillus malaysiensis</name>
    <dbReference type="NCBI Taxonomy" id="1508404"/>
    <lineage>
        <taxon>Bacteria</taxon>
        <taxon>Bacillati</taxon>
        <taxon>Bacillota</taxon>
        <taxon>Bacilli</taxon>
        <taxon>Bacillales</taxon>
        <taxon>Caryophanaceae</taxon>
        <taxon>Jeotgalibacillus</taxon>
    </lineage>
</organism>
<keyword evidence="6" id="KW-0378">Hydrolase</keyword>
<dbReference type="Pfam" id="PF14490">
    <property type="entry name" value="HHH_RecD2"/>
    <property type="match status" value="1"/>
</dbReference>
<evidence type="ECO:0000259" key="3">
    <source>
        <dbReference type="Pfam" id="PF13538"/>
    </source>
</evidence>
<evidence type="ECO:0000256" key="1">
    <source>
        <dbReference type="ARBA" id="ARBA00022741"/>
    </source>
</evidence>
<keyword evidence="2" id="KW-0067">ATP-binding</keyword>
<dbReference type="InterPro" id="IPR029493">
    <property type="entry name" value="RecD2-like_HHH"/>
</dbReference>
<dbReference type="Gene3D" id="2.30.30.940">
    <property type="match status" value="1"/>
</dbReference>
<dbReference type="InterPro" id="IPR027785">
    <property type="entry name" value="UvrD-like_helicase_C"/>
</dbReference>
<gene>
    <name evidence="6" type="ORF">JMA_41750</name>
</gene>
<dbReference type="HOGENOM" id="CLU_007524_0_2_9"/>
<dbReference type="SUPFAM" id="SSF52540">
    <property type="entry name" value="P-loop containing nucleoside triphosphate hydrolases"/>
    <property type="match status" value="2"/>
</dbReference>